<organism evidence="2 3">
    <name type="scientific">Cercophora scortea</name>
    <dbReference type="NCBI Taxonomy" id="314031"/>
    <lineage>
        <taxon>Eukaryota</taxon>
        <taxon>Fungi</taxon>
        <taxon>Dikarya</taxon>
        <taxon>Ascomycota</taxon>
        <taxon>Pezizomycotina</taxon>
        <taxon>Sordariomycetes</taxon>
        <taxon>Sordariomycetidae</taxon>
        <taxon>Sordariales</taxon>
        <taxon>Lasiosphaeriaceae</taxon>
        <taxon>Cercophora</taxon>
    </lineage>
</organism>
<gene>
    <name evidence="2" type="ORF">B0T19DRAFT_47744</name>
</gene>
<feature type="compositionally biased region" description="Polar residues" evidence="1">
    <location>
        <begin position="111"/>
        <end position="133"/>
    </location>
</feature>
<feature type="compositionally biased region" description="Polar residues" evidence="1">
    <location>
        <begin position="353"/>
        <end position="362"/>
    </location>
</feature>
<accession>A0AAE0ML78</accession>
<dbReference type="EMBL" id="JAUEPO010000001">
    <property type="protein sequence ID" value="KAK3336706.1"/>
    <property type="molecule type" value="Genomic_DNA"/>
</dbReference>
<name>A0AAE0ML78_9PEZI</name>
<feature type="compositionally biased region" description="Low complexity" evidence="1">
    <location>
        <begin position="56"/>
        <end position="75"/>
    </location>
</feature>
<comment type="caution">
    <text evidence="2">The sequence shown here is derived from an EMBL/GenBank/DDBJ whole genome shotgun (WGS) entry which is preliminary data.</text>
</comment>
<keyword evidence="3" id="KW-1185">Reference proteome</keyword>
<reference evidence="2" key="2">
    <citation type="submission" date="2023-06" db="EMBL/GenBank/DDBJ databases">
        <authorList>
            <consortium name="Lawrence Berkeley National Laboratory"/>
            <person name="Haridas S."/>
            <person name="Hensen N."/>
            <person name="Bonometti L."/>
            <person name="Westerberg I."/>
            <person name="Brannstrom I.O."/>
            <person name="Guillou S."/>
            <person name="Cros-Aarteil S."/>
            <person name="Calhoun S."/>
            <person name="Kuo A."/>
            <person name="Mondo S."/>
            <person name="Pangilinan J."/>
            <person name="Riley R."/>
            <person name="Labutti K."/>
            <person name="Andreopoulos B."/>
            <person name="Lipzen A."/>
            <person name="Chen C."/>
            <person name="Yanf M."/>
            <person name="Daum C."/>
            <person name="Ng V."/>
            <person name="Clum A."/>
            <person name="Steindorff A."/>
            <person name="Ohm R."/>
            <person name="Martin F."/>
            <person name="Silar P."/>
            <person name="Natvig D."/>
            <person name="Lalanne C."/>
            <person name="Gautier V."/>
            <person name="Ament-Velasquez S.L."/>
            <person name="Kruys A."/>
            <person name="Hutchinson M.I."/>
            <person name="Powell A.J."/>
            <person name="Barry K."/>
            <person name="Miller A.N."/>
            <person name="Grigoriev I.V."/>
            <person name="Debuchy R."/>
            <person name="Gladieux P."/>
            <person name="Thoren M.H."/>
            <person name="Johannesson H."/>
        </authorList>
    </citation>
    <scope>NUCLEOTIDE SEQUENCE</scope>
    <source>
        <strain evidence="2">SMH4131-1</strain>
    </source>
</reference>
<feature type="compositionally biased region" description="Low complexity" evidence="1">
    <location>
        <begin position="372"/>
        <end position="390"/>
    </location>
</feature>
<feature type="region of interest" description="Disordered" evidence="1">
    <location>
        <begin position="336"/>
        <end position="422"/>
    </location>
</feature>
<feature type="compositionally biased region" description="Pro residues" evidence="1">
    <location>
        <begin position="41"/>
        <end position="55"/>
    </location>
</feature>
<sequence>MTAVAPYPPIQRFGGPSHRALAPAVPRAPSFSPDIFRDMAFPPPSYFPPPGPPRPSSDGRSTSVSSASSSASHGTTDSRHRSDSRNMSPSSVAGSVASDPASGLPILARGYNSSASNHQSYPSQTLPSHQQSYALQTQPSSLYLQAQVAAPQMPLYAQIPAPRAYPQTPSFGYQMNSLPAQPSPLSFQAYPPLYPSFATPGYQSSSASVPSYHAIQSMPMIQLQEQDRPSILERMPPEILKILKRDYLGYLDITVLSGVSRWCRAEFDPTKCTEDEKIAGVRDAERYFKRYFPCKLMGAGEGSRGGRESEIKSPGSFGCYHCYRVLGPENFELFKWNNPPDGEGGDGGGGNNSDTDSAMTSRSNKKRKTQASGSPASSSSSSPSMPTSNPHYDPSITRSSIQASNRARRSTPEDSGASPRIKNTWGTRRFCIQCGIAKRFYVPGDLIELYVGRNEAIWVCRCMRTHRRPLELNCRDCNSYIPLSQPSRRRG</sequence>
<evidence type="ECO:0000313" key="3">
    <source>
        <dbReference type="Proteomes" id="UP001286456"/>
    </source>
</evidence>
<evidence type="ECO:0000256" key="1">
    <source>
        <dbReference type="SAM" id="MobiDB-lite"/>
    </source>
</evidence>
<proteinExistence type="predicted"/>
<feature type="compositionally biased region" description="Polar residues" evidence="1">
    <location>
        <begin position="396"/>
        <end position="405"/>
    </location>
</feature>
<reference evidence="2" key="1">
    <citation type="journal article" date="2023" name="Mol. Phylogenet. Evol.">
        <title>Genome-scale phylogeny and comparative genomics of the fungal order Sordariales.</title>
        <authorList>
            <person name="Hensen N."/>
            <person name="Bonometti L."/>
            <person name="Westerberg I."/>
            <person name="Brannstrom I.O."/>
            <person name="Guillou S."/>
            <person name="Cros-Aarteil S."/>
            <person name="Calhoun S."/>
            <person name="Haridas S."/>
            <person name="Kuo A."/>
            <person name="Mondo S."/>
            <person name="Pangilinan J."/>
            <person name="Riley R."/>
            <person name="LaButti K."/>
            <person name="Andreopoulos B."/>
            <person name="Lipzen A."/>
            <person name="Chen C."/>
            <person name="Yan M."/>
            <person name="Daum C."/>
            <person name="Ng V."/>
            <person name="Clum A."/>
            <person name="Steindorff A."/>
            <person name="Ohm R.A."/>
            <person name="Martin F."/>
            <person name="Silar P."/>
            <person name="Natvig D.O."/>
            <person name="Lalanne C."/>
            <person name="Gautier V."/>
            <person name="Ament-Velasquez S.L."/>
            <person name="Kruys A."/>
            <person name="Hutchinson M.I."/>
            <person name="Powell A.J."/>
            <person name="Barry K."/>
            <person name="Miller A.N."/>
            <person name="Grigoriev I.V."/>
            <person name="Debuchy R."/>
            <person name="Gladieux P."/>
            <person name="Hiltunen Thoren M."/>
            <person name="Johannesson H."/>
        </authorList>
    </citation>
    <scope>NUCLEOTIDE SEQUENCE</scope>
    <source>
        <strain evidence="2">SMH4131-1</strain>
    </source>
</reference>
<evidence type="ECO:0000313" key="2">
    <source>
        <dbReference type="EMBL" id="KAK3336706.1"/>
    </source>
</evidence>
<feature type="region of interest" description="Disordered" evidence="1">
    <location>
        <begin position="1"/>
        <end position="133"/>
    </location>
</feature>
<protein>
    <submittedName>
        <fullName evidence="2">Uncharacterized protein</fullName>
    </submittedName>
</protein>
<dbReference type="AlphaFoldDB" id="A0AAE0ML78"/>
<dbReference type="Proteomes" id="UP001286456">
    <property type="component" value="Unassembled WGS sequence"/>
</dbReference>